<keyword evidence="5" id="KW-0808">Transferase</keyword>
<evidence type="ECO:0000256" key="2">
    <source>
        <dbReference type="ARBA" id="ARBA00022448"/>
    </source>
</evidence>
<dbReference type="InterPro" id="IPR033887">
    <property type="entry name" value="PTS_IIA_man"/>
</dbReference>
<dbReference type="InterPro" id="IPR036662">
    <property type="entry name" value="PTS_EIIA_man-typ_sf"/>
</dbReference>
<keyword evidence="6" id="KW-0598">Phosphotransferase system</keyword>
<dbReference type="PROSITE" id="PS51096">
    <property type="entry name" value="PTS_EIIA_TYPE_4"/>
    <property type="match status" value="1"/>
</dbReference>
<dbReference type="PANTHER" id="PTHR33799:SF1">
    <property type="entry name" value="PTS SYSTEM MANNOSE-SPECIFIC EIIAB COMPONENT-RELATED"/>
    <property type="match status" value="1"/>
</dbReference>
<evidence type="ECO:0000256" key="3">
    <source>
        <dbReference type="ARBA" id="ARBA00022490"/>
    </source>
</evidence>
<dbReference type="InterPro" id="IPR051471">
    <property type="entry name" value="Bacterial_PTS_sugar_comp"/>
</dbReference>
<dbReference type="EMBL" id="CP012332">
    <property type="protein sequence ID" value="AKU92228.1"/>
    <property type="molecule type" value="Genomic_DNA"/>
</dbReference>
<evidence type="ECO:0000256" key="5">
    <source>
        <dbReference type="ARBA" id="ARBA00022679"/>
    </source>
</evidence>
<name>A0A0K1PFC7_9BACT</name>
<organism evidence="9 10">
    <name type="scientific">Vulgatibacter incomptus</name>
    <dbReference type="NCBI Taxonomy" id="1391653"/>
    <lineage>
        <taxon>Bacteria</taxon>
        <taxon>Pseudomonadati</taxon>
        <taxon>Myxococcota</taxon>
        <taxon>Myxococcia</taxon>
        <taxon>Myxococcales</taxon>
        <taxon>Cystobacterineae</taxon>
        <taxon>Vulgatibacteraceae</taxon>
        <taxon>Vulgatibacter</taxon>
    </lineage>
</organism>
<keyword evidence="4" id="KW-0762">Sugar transport</keyword>
<evidence type="ECO:0000256" key="1">
    <source>
        <dbReference type="ARBA" id="ARBA00004496"/>
    </source>
</evidence>
<evidence type="ECO:0000259" key="8">
    <source>
        <dbReference type="PROSITE" id="PS51096"/>
    </source>
</evidence>
<protein>
    <submittedName>
        <fullName evidence="9">PTS system, mannose-specific IIA component</fullName>
    </submittedName>
</protein>
<dbReference type="RefSeq" id="WP_050726430.1">
    <property type="nucleotide sequence ID" value="NZ_CP012332.1"/>
</dbReference>
<proteinExistence type="predicted"/>
<feature type="domain" description="PTS EIIA type-4" evidence="8">
    <location>
        <begin position="1"/>
        <end position="124"/>
    </location>
</feature>
<evidence type="ECO:0000313" key="10">
    <source>
        <dbReference type="Proteomes" id="UP000055590"/>
    </source>
</evidence>
<dbReference type="InterPro" id="IPR004701">
    <property type="entry name" value="PTS_EIIA_man-typ"/>
</dbReference>
<dbReference type="GO" id="GO:0016301">
    <property type="term" value="F:kinase activity"/>
    <property type="evidence" value="ECO:0007669"/>
    <property type="project" value="UniProtKB-KW"/>
</dbReference>
<dbReference type="Pfam" id="PF03610">
    <property type="entry name" value="EIIA-man"/>
    <property type="match status" value="1"/>
</dbReference>
<evidence type="ECO:0000313" key="9">
    <source>
        <dbReference type="EMBL" id="AKU92228.1"/>
    </source>
</evidence>
<evidence type="ECO:0000256" key="7">
    <source>
        <dbReference type="ARBA" id="ARBA00022777"/>
    </source>
</evidence>
<dbReference type="SUPFAM" id="SSF53062">
    <property type="entry name" value="PTS system fructose IIA component-like"/>
    <property type="match status" value="1"/>
</dbReference>
<dbReference type="GO" id="GO:0009401">
    <property type="term" value="P:phosphoenolpyruvate-dependent sugar phosphotransferase system"/>
    <property type="evidence" value="ECO:0007669"/>
    <property type="project" value="UniProtKB-KW"/>
</dbReference>
<dbReference type="Gene3D" id="3.40.50.510">
    <property type="entry name" value="Phosphotransferase system, mannose-type IIA component"/>
    <property type="match status" value="1"/>
</dbReference>
<dbReference type="STRING" id="1391653.AKJ08_2615"/>
<dbReference type="GO" id="GO:0016020">
    <property type="term" value="C:membrane"/>
    <property type="evidence" value="ECO:0007669"/>
    <property type="project" value="InterPro"/>
</dbReference>
<evidence type="ECO:0000256" key="4">
    <source>
        <dbReference type="ARBA" id="ARBA00022597"/>
    </source>
</evidence>
<dbReference type="KEGG" id="vin:AKJ08_2615"/>
<keyword evidence="10" id="KW-1185">Reference proteome</keyword>
<dbReference type="GO" id="GO:0005737">
    <property type="term" value="C:cytoplasm"/>
    <property type="evidence" value="ECO:0007669"/>
    <property type="project" value="UniProtKB-SubCell"/>
</dbReference>
<accession>A0A0K1PFC7</accession>
<dbReference type="CDD" id="cd00006">
    <property type="entry name" value="PTS_IIA_man"/>
    <property type="match status" value="1"/>
</dbReference>
<sequence>MVGIVVAGHGRMAEALVTAAEGIVGTLADLAIVNLLPHEGLDTGRRKILDAVERVDQGEGVVVLVDVFGGTPSTCGLSLMEAGRLEVVAGVNLPMLLKVATSRSAGKSARDVAAELVEFGRANVVFASDRLRGIGQVGKP</sequence>
<keyword evidence="3" id="KW-0963">Cytoplasm</keyword>
<keyword evidence="7" id="KW-0418">Kinase</keyword>
<dbReference type="PANTHER" id="PTHR33799">
    <property type="entry name" value="PTS PERMEASE-RELATED-RELATED"/>
    <property type="match status" value="1"/>
</dbReference>
<dbReference type="Proteomes" id="UP000055590">
    <property type="component" value="Chromosome"/>
</dbReference>
<gene>
    <name evidence="9" type="ORF">AKJ08_2615</name>
</gene>
<dbReference type="OrthoDB" id="9794368at2"/>
<dbReference type="AlphaFoldDB" id="A0A0K1PFC7"/>
<evidence type="ECO:0000256" key="6">
    <source>
        <dbReference type="ARBA" id="ARBA00022683"/>
    </source>
</evidence>
<keyword evidence="2" id="KW-0813">Transport</keyword>
<reference evidence="9 10" key="1">
    <citation type="submission" date="2015-08" db="EMBL/GenBank/DDBJ databases">
        <authorList>
            <person name="Babu N.S."/>
            <person name="Beckwith C.J."/>
            <person name="Beseler K.G."/>
            <person name="Brison A."/>
            <person name="Carone J.V."/>
            <person name="Caskin T.P."/>
            <person name="Diamond M."/>
            <person name="Durham M.E."/>
            <person name="Foxe J.M."/>
            <person name="Go M."/>
            <person name="Henderson B.A."/>
            <person name="Jones I.B."/>
            <person name="McGettigan J.A."/>
            <person name="Micheletti S.J."/>
            <person name="Nasrallah M.E."/>
            <person name="Ortiz D."/>
            <person name="Piller C.R."/>
            <person name="Privatt S.R."/>
            <person name="Schneider S.L."/>
            <person name="Sharp S."/>
            <person name="Smith T.C."/>
            <person name="Stanton J.D."/>
            <person name="Ullery H.E."/>
            <person name="Wilson R.J."/>
            <person name="Serrano M.G."/>
            <person name="Buck G."/>
            <person name="Lee V."/>
            <person name="Wang Y."/>
            <person name="Carvalho R."/>
            <person name="Voegtly L."/>
            <person name="Shi R."/>
            <person name="Duckworth R."/>
            <person name="Johnson A."/>
            <person name="Loviza R."/>
            <person name="Walstead R."/>
            <person name="Shah Z."/>
            <person name="Kiflezghi M."/>
            <person name="Wade K."/>
            <person name="Ball S.L."/>
            <person name="Bradley K.W."/>
            <person name="Asai D.J."/>
            <person name="Bowman C.A."/>
            <person name="Russell D.A."/>
            <person name="Pope W.H."/>
            <person name="Jacobs-Sera D."/>
            <person name="Hendrix R.W."/>
            <person name="Hatfull G.F."/>
        </authorList>
    </citation>
    <scope>NUCLEOTIDE SEQUENCE [LARGE SCALE GENOMIC DNA]</scope>
    <source>
        <strain evidence="9 10">DSM 27710</strain>
    </source>
</reference>
<comment type="subcellular location">
    <subcellularLocation>
        <location evidence="1">Cytoplasm</location>
    </subcellularLocation>
</comment>